<accession>A0ABV9C253</accession>
<proteinExistence type="predicted"/>
<evidence type="ECO:0008006" key="4">
    <source>
        <dbReference type="Google" id="ProtNLM"/>
    </source>
</evidence>
<sequence length="371" mass="40259">MQADGYPKPGDQHPLLSLFGLALTVLPALSVLAVGLKKPYNNWDEIGYVAVALSTEGHHGASLNEATYASVKNAVDAATFAQLIQGDYRATVFHDPTSLQQQLPFYSIRVLYMQSLKVVHALGSDYPEATHIVSATFAALSVFMLAALSVRLRAPLWSIPFVVLACGLLDIARLSTPDAMACFFSLWTLHALIRNSSLVFILAALLPLVRTDALLLSLLVLAHTFVNGSKAKSVASAIAAGALYLFATLSNGSYGWLTLFNMSFINKSPYPATLIPSRALGDYLRPYISMAYSFTTQPHFVIFGLALAWLLLKKAHGTANETAQIITICLSFVALHMLFFPADTYRFFVFAAAASLTVLIADAYVTDLRAR</sequence>
<feature type="transmembrane region" description="Helical" evidence="1">
    <location>
        <begin position="15"/>
        <end position="36"/>
    </location>
</feature>
<feature type="transmembrane region" description="Helical" evidence="1">
    <location>
        <begin position="196"/>
        <end position="222"/>
    </location>
</feature>
<keyword evidence="1" id="KW-0812">Transmembrane</keyword>
<dbReference type="EMBL" id="JBHSGA010000017">
    <property type="protein sequence ID" value="MFC4526900.1"/>
    <property type="molecule type" value="Genomic_DNA"/>
</dbReference>
<keyword evidence="3" id="KW-1185">Reference proteome</keyword>
<feature type="transmembrane region" description="Helical" evidence="1">
    <location>
        <begin position="234"/>
        <end position="257"/>
    </location>
</feature>
<feature type="transmembrane region" description="Helical" evidence="1">
    <location>
        <begin position="347"/>
        <end position="365"/>
    </location>
</feature>
<protein>
    <recommendedName>
        <fullName evidence="4">DUF2029 domain-containing protein</fullName>
    </recommendedName>
</protein>
<feature type="transmembrane region" description="Helical" evidence="1">
    <location>
        <begin position="157"/>
        <end position="176"/>
    </location>
</feature>
<dbReference type="Proteomes" id="UP001595961">
    <property type="component" value="Unassembled WGS sequence"/>
</dbReference>
<dbReference type="RefSeq" id="WP_266148798.1">
    <property type="nucleotide sequence ID" value="NZ_CP064028.1"/>
</dbReference>
<comment type="caution">
    <text evidence="2">The sequence shown here is derived from an EMBL/GenBank/DDBJ whole genome shotgun (WGS) entry which is preliminary data.</text>
</comment>
<keyword evidence="1" id="KW-0472">Membrane</keyword>
<name>A0ABV9C253_9GAMM</name>
<keyword evidence="1" id="KW-1133">Transmembrane helix</keyword>
<feature type="transmembrane region" description="Helical" evidence="1">
    <location>
        <begin position="323"/>
        <end position="341"/>
    </location>
</feature>
<evidence type="ECO:0000313" key="2">
    <source>
        <dbReference type="EMBL" id="MFC4526900.1"/>
    </source>
</evidence>
<feature type="transmembrane region" description="Helical" evidence="1">
    <location>
        <begin position="290"/>
        <end position="311"/>
    </location>
</feature>
<evidence type="ECO:0000256" key="1">
    <source>
        <dbReference type="SAM" id="Phobius"/>
    </source>
</evidence>
<reference evidence="3" key="1">
    <citation type="journal article" date="2019" name="Int. J. Syst. Evol. Microbiol.">
        <title>The Global Catalogue of Microorganisms (GCM) 10K type strain sequencing project: providing services to taxonomists for standard genome sequencing and annotation.</title>
        <authorList>
            <consortium name="The Broad Institute Genomics Platform"/>
            <consortium name="The Broad Institute Genome Sequencing Center for Infectious Disease"/>
            <person name="Wu L."/>
            <person name="Ma J."/>
        </authorList>
    </citation>
    <scope>NUCLEOTIDE SEQUENCE [LARGE SCALE GENOMIC DNA]</scope>
    <source>
        <strain evidence="3">CCM 4481</strain>
    </source>
</reference>
<evidence type="ECO:0000313" key="3">
    <source>
        <dbReference type="Proteomes" id="UP001595961"/>
    </source>
</evidence>
<gene>
    <name evidence="2" type="ORF">ACFO5W_09695</name>
</gene>
<organism evidence="2 3">
    <name type="scientific">Dyella halodurans</name>
    <dbReference type="NCBI Taxonomy" id="1920171"/>
    <lineage>
        <taxon>Bacteria</taxon>
        <taxon>Pseudomonadati</taxon>
        <taxon>Pseudomonadota</taxon>
        <taxon>Gammaproteobacteria</taxon>
        <taxon>Lysobacterales</taxon>
        <taxon>Rhodanobacteraceae</taxon>
        <taxon>Dyella</taxon>
    </lineage>
</organism>